<dbReference type="Proteomes" id="UP000689195">
    <property type="component" value="Unassembled WGS sequence"/>
</dbReference>
<dbReference type="EMBL" id="CAJJDO010000074">
    <property type="protein sequence ID" value="CAD8180678.1"/>
    <property type="molecule type" value="Genomic_DNA"/>
</dbReference>
<evidence type="ECO:0000313" key="2">
    <source>
        <dbReference type="Proteomes" id="UP000689195"/>
    </source>
</evidence>
<protein>
    <submittedName>
        <fullName evidence="1">Uncharacterized protein</fullName>
    </submittedName>
</protein>
<proteinExistence type="predicted"/>
<dbReference type="AlphaFoldDB" id="A0A8S1VRU2"/>
<accession>A0A8S1VRU2</accession>
<sequence>MLNGGQLVIFVLNVRVDTMQKEYQINFINVPLNQTVIIIIGKSIQEPSTKC</sequence>
<comment type="caution">
    <text evidence="1">The sequence shown here is derived from an EMBL/GenBank/DDBJ whole genome shotgun (WGS) entry which is preliminary data.</text>
</comment>
<keyword evidence="2" id="KW-1185">Reference proteome</keyword>
<evidence type="ECO:0000313" key="1">
    <source>
        <dbReference type="EMBL" id="CAD8180678.1"/>
    </source>
</evidence>
<gene>
    <name evidence="1" type="ORF">PPENT_87.1.T0740245</name>
</gene>
<reference evidence="1" key="1">
    <citation type="submission" date="2021-01" db="EMBL/GenBank/DDBJ databases">
        <authorList>
            <consortium name="Genoscope - CEA"/>
            <person name="William W."/>
        </authorList>
    </citation>
    <scope>NUCLEOTIDE SEQUENCE</scope>
</reference>
<name>A0A8S1VRU2_9CILI</name>
<organism evidence="1 2">
    <name type="scientific">Paramecium pentaurelia</name>
    <dbReference type="NCBI Taxonomy" id="43138"/>
    <lineage>
        <taxon>Eukaryota</taxon>
        <taxon>Sar</taxon>
        <taxon>Alveolata</taxon>
        <taxon>Ciliophora</taxon>
        <taxon>Intramacronucleata</taxon>
        <taxon>Oligohymenophorea</taxon>
        <taxon>Peniculida</taxon>
        <taxon>Parameciidae</taxon>
        <taxon>Paramecium</taxon>
    </lineage>
</organism>